<dbReference type="GO" id="GO:0005524">
    <property type="term" value="F:ATP binding"/>
    <property type="evidence" value="ECO:0007669"/>
    <property type="project" value="UniProtKB-UniRule"/>
</dbReference>
<evidence type="ECO:0000256" key="5">
    <source>
        <dbReference type="ARBA" id="ARBA00022737"/>
    </source>
</evidence>
<dbReference type="Proteomes" id="UP001108240">
    <property type="component" value="Unplaced"/>
</dbReference>
<evidence type="ECO:0000313" key="19">
    <source>
        <dbReference type="Ensembl" id="ENSCCRP00000122782.1"/>
    </source>
</evidence>
<dbReference type="PROSITE" id="PS50081">
    <property type="entry name" value="ZF_DAG_PE_2"/>
    <property type="match status" value="1"/>
</dbReference>
<dbReference type="PROSITE" id="PS50238">
    <property type="entry name" value="RHOGAP"/>
    <property type="match status" value="1"/>
</dbReference>
<feature type="region of interest" description="Disordered" evidence="14">
    <location>
        <begin position="1481"/>
        <end position="1527"/>
    </location>
</feature>
<dbReference type="SMART" id="SM00314">
    <property type="entry name" value="RA"/>
    <property type="match status" value="1"/>
</dbReference>
<dbReference type="GO" id="GO:0048731">
    <property type="term" value="P:system development"/>
    <property type="evidence" value="ECO:0007669"/>
    <property type="project" value="UniProtKB-ARBA"/>
</dbReference>
<evidence type="ECO:0000256" key="13">
    <source>
        <dbReference type="SAM" id="Coils"/>
    </source>
</evidence>
<dbReference type="Pfam" id="PF00788">
    <property type="entry name" value="RA"/>
    <property type="match status" value="1"/>
</dbReference>
<evidence type="ECO:0000256" key="8">
    <source>
        <dbReference type="ARBA" id="ARBA00022840"/>
    </source>
</evidence>
<feature type="domain" description="Ras-associating" evidence="16">
    <location>
        <begin position="15"/>
        <end position="113"/>
    </location>
</feature>
<evidence type="ECO:0000256" key="10">
    <source>
        <dbReference type="ARBA" id="ARBA00023123"/>
    </source>
</evidence>
<dbReference type="InterPro" id="IPR046349">
    <property type="entry name" value="C1-like_sf"/>
</dbReference>
<dbReference type="InterPro" id="IPR008936">
    <property type="entry name" value="Rho_GTPase_activation_prot"/>
</dbReference>
<dbReference type="GO" id="GO:0030027">
    <property type="term" value="C:lamellipodium"/>
    <property type="evidence" value="ECO:0007669"/>
    <property type="project" value="TreeGrafter"/>
</dbReference>
<evidence type="ECO:0000259" key="18">
    <source>
        <dbReference type="PROSITE" id="PS51456"/>
    </source>
</evidence>
<dbReference type="Gene3D" id="1.10.555.10">
    <property type="entry name" value="Rho GTPase activation protein"/>
    <property type="match status" value="1"/>
</dbReference>
<dbReference type="PANTHER" id="PTHR46184:SF2">
    <property type="entry name" value="UNCONVENTIONAL MYOSIN-IXB"/>
    <property type="match status" value="1"/>
</dbReference>
<evidence type="ECO:0000256" key="7">
    <source>
        <dbReference type="ARBA" id="ARBA00022833"/>
    </source>
</evidence>
<feature type="domain" description="Myosin motor" evidence="18">
    <location>
        <begin position="142"/>
        <end position="897"/>
    </location>
</feature>
<keyword evidence="20" id="KW-1185">Reference proteome</keyword>
<dbReference type="InterPro" id="IPR036961">
    <property type="entry name" value="Kinesin_motor_dom_sf"/>
</dbReference>
<evidence type="ECO:0000256" key="4">
    <source>
        <dbReference type="ARBA" id="ARBA00022723"/>
    </source>
</evidence>
<dbReference type="GO" id="GO:0030048">
    <property type="term" value="P:actin filament-based movement"/>
    <property type="evidence" value="ECO:0007669"/>
    <property type="project" value="TreeGrafter"/>
</dbReference>
<dbReference type="GO" id="GO:0016887">
    <property type="term" value="F:ATP hydrolysis activity"/>
    <property type="evidence" value="ECO:0007669"/>
    <property type="project" value="TreeGrafter"/>
</dbReference>
<feature type="coiled-coil region" evidence="13">
    <location>
        <begin position="1366"/>
        <end position="1393"/>
    </location>
</feature>
<dbReference type="GO" id="GO:0005096">
    <property type="term" value="F:GTPase activator activity"/>
    <property type="evidence" value="ECO:0007669"/>
    <property type="project" value="InterPro"/>
</dbReference>
<proteinExistence type="inferred from homology"/>
<dbReference type="GO" id="GO:0000146">
    <property type="term" value="F:microfilament motor activity"/>
    <property type="evidence" value="ECO:0007669"/>
    <property type="project" value="InterPro"/>
</dbReference>
<feature type="domain" description="Phorbol-ester/DAG-type" evidence="15">
    <location>
        <begin position="1118"/>
        <end position="1167"/>
    </location>
</feature>
<evidence type="ECO:0000313" key="20">
    <source>
        <dbReference type="Proteomes" id="UP001108240"/>
    </source>
</evidence>
<dbReference type="Pfam" id="PF00130">
    <property type="entry name" value="C1_1"/>
    <property type="match status" value="1"/>
</dbReference>
<dbReference type="GO" id="GO:0005884">
    <property type="term" value="C:actin filament"/>
    <property type="evidence" value="ECO:0007669"/>
    <property type="project" value="TreeGrafter"/>
</dbReference>
<accession>A0A9J7YS56</accession>
<keyword evidence="7" id="KW-0862">Zinc</keyword>
<comment type="subcellular location">
    <subcellularLocation>
        <location evidence="1">Cytoplasm</location>
    </subcellularLocation>
</comment>
<evidence type="ECO:0000256" key="11">
    <source>
        <dbReference type="ARBA" id="ARBA00023175"/>
    </source>
</evidence>
<comment type="caution">
    <text evidence="12">Lacks conserved residue(s) required for the propagation of feature annotation.</text>
</comment>
<dbReference type="InterPro" id="IPR046987">
    <property type="entry name" value="Myo9"/>
</dbReference>
<feature type="compositionally biased region" description="Basic and acidic residues" evidence="14">
    <location>
        <begin position="1488"/>
        <end position="1504"/>
    </location>
</feature>
<dbReference type="GO" id="GO:0046872">
    <property type="term" value="F:metal ion binding"/>
    <property type="evidence" value="ECO:0007669"/>
    <property type="project" value="UniProtKB-KW"/>
</dbReference>
<dbReference type="SMART" id="SM00324">
    <property type="entry name" value="RhoGAP"/>
    <property type="match status" value="1"/>
</dbReference>
<keyword evidence="8 12" id="KW-0067">ATP-binding</keyword>
<dbReference type="PRINTS" id="PR00193">
    <property type="entry name" value="MYOSINHEAVY"/>
</dbReference>
<dbReference type="InterPro" id="IPR001609">
    <property type="entry name" value="Myosin_head_motor_dom-like"/>
</dbReference>
<dbReference type="Gene3D" id="1.20.5.4820">
    <property type="match status" value="1"/>
</dbReference>
<dbReference type="SUPFAM" id="SSF52540">
    <property type="entry name" value="P-loop containing nucleoside triphosphate hydrolases"/>
    <property type="match status" value="1"/>
</dbReference>
<dbReference type="SMART" id="SM00242">
    <property type="entry name" value="MYSc"/>
    <property type="match status" value="1"/>
</dbReference>
<dbReference type="GO" id="GO:0035556">
    <property type="term" value="P:intracellular signal transduction"/>
    <property type="evidence" value="ECO:0007669"/>
    <property type="project" value="InterPro"/>
</dbReference>
<evidence type="ECO:0000256" key="3">
    <source>
        <dbReference type="ARBA" id="ARBA00022490"/>
    </source>
</evidence>
<organism evidence="19 20">
    <name type="scientific">Cyprinus carpio carpio</name>
    <dbReference type="NCBI Taxonomy" id="630221"/>
    <lineage>
        <taxon>Eukaryota</taxon>
        <taxon>Metazoa</taxon>
        <taxon>Chordata</taxon>
        <taxon>Craniata</taxon>
        <taxon>Vertebrata</taxon>
        <taxon>Euteleostomi</taxon>
        <taxon>Actinopterygii</taxon>
        <taxon>Neopterygii</taxon>
        <taxon>Teleostei</taxon>
        <taxon>Ostariophysi</taxon>
        <taxon>Cypriniformes</taxon>
        <taxon>Cyprinidae</taxon>
        <taxon>Cyprininae</taxon>
        <taxon>Cyprinus</taxon>
    </lineage>
</organism>
<reference evidence="19" key="1">
    <citation type="submission" date="2025-08" db="UniProtKB">
        <authorList>
            <consortium name="Ensembl"/>
        </authorList>
    </citation>
    <scope>IDENTIFICATION</scope>
</reference>
<keyword evidence="6 12" id="KW-0547">Nucleotide-binding</keyword>
<keyword evidence="9 13" id="KW-0175">Coiled coil</keyword>
<keyword evidence="10 12" id="KW-0518">Myosin</keyword>
<dbReference type="GO" id="GO:0016459">
    <property type="term" value="C:myosin complex"/>
    <property type="evidence" value="ECO:0007669"/>
    <property type="project" value="UniProtKB-KW"/>
</dbReference>
<sequence length="1567" mass="178136">MNVTNGKTTSCQDETVCTLQIYPRLSVKPGQSCILRVPKEATAATVIKTALATLGLDTSKTYVLAEVQEYGGEEWVLQASDQPVKRVLLWPRKAQDKHPQSDGYFFALQEGSYDGVDVMTSVRQEKVAQGLVNRGFVTQQPKEYDDLCNLPELTEESILGTLRHRFHKQKIYTFASNILIAVNPFKFLPIYNPRYVKMYENHTLGKLEPHIFAIADAAFHTMLNKRVNQCIVISGESGSGKTQSTNFLIHSLTALSQKGYTSGVERTILGAGPVLEAFGNAKTAYNNNSSRFGKFIQVNYLESGIVRGAVVEKYLLEKCRLVSRGKTERNYHVFYYLLIGASEEEKDEFKLLLPEQYHYLKEDQAEMKHEFRRVHQAMEMVGFLPSTKKQIFSVLSAILYLGNVTYQPKDVGEELKVGPDCVLSAISDLLKVKVELLVGALTTRKAMTANDTLILPYSLNEAITARDSMAKSLYSALFDWIVLRINHALLNKRDLEESVPCLSIGVLDIFGFEDFKTNSFEQFCINYANEQLQYYCNQRIFTLEQEEYRAEGITWHNIDYTDNIGCISLFSKKPTGLFYLLDEESNFPRATESTLLEKFKQQHQDNPFFVQTPVRESAFVIQHFAGKVKYQIKDFREKNTDHMRPDIVALLRSSECSYLRQLIGANPVAVFRWGILRATIRTLAVFNEAGRSWAEKHPVLITFLNFSDLGLGSIRELHAKVLQSLKQFGGEVPQKLLIPLNVIVLFSIQNLIDSRSLKFIMGLTQHNRATRSLLHLHTKKKPPSISAQFQASLSKLLETLRKAEPFFVRCIRSNEQCWYTGMLQTVRIRRSGYGAKFTFKEFTDQFRVLLPKEISTPQQDITNLLTKMGLPRSSFQIGRTKVFLKESERQILQEALHKEVMRRIIILQRWFRACLMRKQYLRERRGIITIQVLFVWLARVKKNLFSRSVVSKCFSCNDLALFLSFTSLFGPKASGSHSYSPHVKNSATFPGPRRNPTIKISRATRVQEKWNASLDREITDTNELRHLDEFLGNQVCVDVYNLHQLFERHFDFNSKNPNIGYKVLMSGYQTRVSSLAGLKKASEVPLVVNLFQSVLDGFIRGELKRLEAEPCKPDSPLGHLFSTYQVTIMQSCDQCSSFIWGMEKAFMCSSCKMVCHKKCLSKITVNCTGHFDRKKDGEQTLHFGVPVCALVHTADSVPFVMEKMLVHVEMNGLYTEGIYRKSGSACRAKELHHLLEKNPQAVSFDNYPIHTITGLVKQWLRELPDPLMTHSLYNDFLYAVDLPEASERLRAIYRKLDELPAPNFCTLERLIFHLVKVAKEEAHNRMSTNALAIVFAPCILRCPDSSDPLLSMKDINKTTLCVEILINEQTRRYNQKMEEIQQLENAEAMAVKQLKLRRQNTRPKLGSDISSVDGADLEIEKNLLDRIKSIKKEKNDLAFRLPEFDQDSSDAENMDSESLVSSDSLLEDLCVSLDSEASLSANTALNRSKPEKPAKPPDPTHDPKTGIGEPAQVRNQNRSASRREGVQSMCVIQSQDVAESLAASVPAGNQGKRRFSDLDIPFIDEDV</sequence>
<dbReference type="Gene3D" id="1.20.58.530">
    <property type="match status" value="2"/>
</dbReference>
<evidence type="ECO:0000259" key="15">
    <source>
        <dbReference type="PROSITE" id="PS50081"/>
    </source>
</evidence>
<dbReference type="GO" id="GO:0005737">
    <property type="term" value="C:cytoplasm"/>
    <property type="evidence" value="ECO:0007669"/>
    <property type="project" value="UniProtKB-SubCell"/>
</dbReference>
<dbReference type="InterPro" id="IPR000198">
    <property type="entry name" value="RhoGAP_dom"/>
</dbReference>
<evidence type="ECO:0000256" key="2">
    <source>
        <dbReference type="ARBA" id="ARBA00008314"/>
    </source>
</evidence>
<evidence type="ECO:0000256" key="12">
    <source>
        <dbReference type="PROSITE-ProRule" id="PRU00782"/>
    </source>
</evidence>
<dbReference type="InterPro" id="IPR036023">
    <property type="entry name" value="MYSc_Myo9"/>
</dbReference>
<dbReference type="SUPFAM" id="SSF48350">
    <property type="entry name" value="GTPase activation domain, GAP"/>
    <property type="match status" value="1"/>
</dbReference>
<dbReference type="Gene3D" id="1.20.120.720">
    <property type="entry name" value="Myosin VI head, motor domain, U50 subdomain"/>
    <property type="match status" value="2"/>
</dbReference>
<dbReference type="GO" id="GO:0051015">
    <property type="term" value="F:actin filament binding"/>
    <property type="evidence" value="ECO:0007669"/>
    <property type="project" value="TreeGrafter"/>
</dbReference>
<dbReference type="GO" id="GO:0072673">
    <property type="term" value="P:lamellipodium morphogenesis"/>
    <property type="evidence" value="ECO:0007669"/>
    <property type="project" value="TreeGrafter"/>
</dbReference>
<reference evidence="19" key="2">
    <citation type="submission" date="2025-09" db="UniProtKB">
        <authorList>
            <consortium name="Ensembl"/>
        </authorList>
    </citation>
    <scope>IDENTIFICATION</scope>
</reference>
<dbReference type="SUPFAM" id="SSF57889">
    <property type="entry name" value="Cysteine-rich domain"/>
    <property type="match status" value="1"/>
</dbReference>
<comment type="similarity">
    <text evidence="2 12">Belongs to the TRAFAC class myosin-kinesin ATPase superfamily. Myosin family.</text>
</comment>
<evidence type="ECO:0000259" key="17">
    <source>
        <dbReference type="PROSITE" id="PS50238"/>
    </source>
</evidence>
<evidence type="ECO:0000256" key="6">
    <source>
        <dbReference type="ARBA" id="ARBA00022741"/>
    </source>
</evidence>
<feature type="region of interest" description="Disordered" evidence="14">
    <location>
        <begin position="1540"/>
        <end position="1567"/>
    </location>
</feature>
<evidence type="ECO:0000256" key="14">
    <source>
        <dbReference type="SAM" id="MobiDB-lite"/>
    </source>
</evidence>
<dbReference type="SUPFAM" id="SSF54236">
    <property type="entry name" value="Ubiquitin-like"/>
    <property type="match status" value="1"/>
</dbReference>
<evidence type="ECO:0000259" key="16">
    <source>
        <dbReference type="PROSITE" id="PS50200"/>
    </source>
</evidence>
<dbReference type="Pfam" id="PF00063">
    <property type="entry name" value="Myosin_head"/>
    <property type="match status" value="2"/>
</dbReference>
<dbReference type="SMART" id="SM00109">
    <property type="entry name" value="C1"/>
    <property type="match status" value="1"/>
</dbReference>
<feature type="binding site" evidence="12">
    <location>
        <begin position="235"/>
        <end position="242"/>
    </location>
    <ligand>
        <name>ATP</name>
        <dbReference type="ChEBI" id="CHEBI:30616"/>
    </ligand>
</feature>
<dbReference type="InterPro" id="IPR029071">
    <property type="entry name" value="Ubiquitin-like_domsf"/>
</dbReference>
<dbReference type="CDD" id="cd01385">
    <property type="entry name" value="MYSc_Myo9"/>
    <property type="match status" value="1"/>
</dbReference>
<evidence type="ECO:0000256" key="1">
    <source>
        <dbReference type="ARBA" id="ARBA00004496"/>
    </source>
</evidence>
<dbReference type="PROSITE" id="PS50200">
    <property type="entry name" value="RA"/>
    <property type="match status" value="1"/>
</dbReference>
<dbReference type="PROSITE" id="PS00479">
    <property type="entry name" value="ZF_DAG_PE_1"/>
    <property type="match status" value="1"/>
</dbReference>
<keyword evidence="11 12" id="KW-0505">Motor protein</keyword>
<protein>
    <submittedName>
        <fullName evidence="19">Myosin IXb</fullName>
    </submittedName>
</protein>
<dbReference type="GO" id="GO:0001726">
    <property type="term" value="C:ruffle"/>
    <property type="evidence" value="ECO:0007669"/>
    <property type="project" value="TreeGrafter"/>
</dbReference>
<dbReference type="Gene3D" id="3.40.850.10">
    <property type="entry name" value="Kinesin motor domain"/>
    <property type="match status" value="2"/>
</dbReference>
<dbReference type="Pfam" id="PF00620">
    <property type="entry name" value="RhoGAP"/>
    <property type="match status" value="1"/>
</dbReference>
<keyword evidence="4" id="KW-0479">Metal-binding</keyword>
<dbReference type="InterPro" id="IPR002219">
    <property type="entry name" value="PKC_DAG/PE"/>
</dbReference>
<dbReference type="PROSITE" id="PS51456">
    <property type="entry name" value="MYOSIN_MOTOR"/>
    <property type="match status" value="1"/>
</dbReference>
<dbReference type="Ensembl" id="ENSCCRT00000146079.1">
    <property type="protein sequence ID" value="ENSCCRP00000122782.1"/>
    <property type="gene ID" value="ENSCCRG00000039170.2"/>
</dbReference>
<dbReference type="Gene3D" id="3.30.60.20">
    <property type="match status" value="1"/>
</dbReference>
<dbReference type="InterPro" id="IPR000159">
    <property type="entry name" value="RA_dom"/>
</dbReference>
<dbReference type="PANTHER" id="PTHR46184">
    <property type="entry name" value="UNCONVENTIONAL MYOSIN-IXB-LIKE PROTEIN"/>
    <property type="match status" value="1"/>
</dbReference>
<dbReference type="GeneTree" id="ENSGT00940000156845"/>
<keyword evidence="12" id="KW-0009">Actin-binding</keyword>
<name>A0A9J7YS56_CYPCA</name>
<keyword evidence="5" id="KW-0677">Repeat</keyword>
<evidence type="ECO:0000256" key="9">
    <source>
        <dbReference type="ARBA" id="ARBA00023054"/>
    </source>
</evidence>
<feature type="domain" description="Rho-GAP" evidence="17">
    <location>
        <begin position="1185"/>
        <end position="1373"/>
    </location>
</feature>
<keyword evidence="3" id="KW-0963">Cytoplasm</keyword>
<dbReference type="Gene3D" id="1.10.10.820">
    <property type="match status" value="1"/>
</dbReference>
<dbReference type="InterPro" id="IPR027417">
    <property type="entry name" value="P-loop_NTPase"/>
</dbReference>
<dbReference type="FunFam" id="1.20.58.530:FF:000005">
    <property type="entry name" value="unconventional myosin-IXa isoform X1"/>
    <property type="match status" value="1"/>
</dbReference>